<evidence type="ECO:0000313" key="2">
    <source>
        <dbReference type="EMBL" id="MCF4143461.1"/>
    </source>
</evidence>
<keyword evidence="3" id="KW-1185">Reference proteome</keyword>
<gene>
    <name evidence="2" type="ORF">L2W38_11625</name>
</gene>
<feature type="chain" id="PRO_5047410105" evidence="1">
    <location>
        <begin position="23"/>
        <end position="171"/>
    </location>
</feature>
<reference evidence="2 3" key="1">
    <citation type="submission" date="2022-01" db="EMBL/GenBank/DDBJ databases">
        <title>Dethiosulfovibrio faecalis sp. nov., a novel proteolytic, non-sulfur-reducing bacterium isolated from a marine aquaculture solid waste bioreactor.</title>
        <authorList>
            <person name="Grabowski S."/>
            <person name="Apolinario E."/>
            <person name="Schneider N."/>
            <person name="Marshall C.W."/>
            <person name="Sowers K.R."/>
        </authorList>
    </citation>
    <scope>NUCLEOTIDE SEQUENCE [LARGE SCALE GENOMIC DNA]</scope>
    <source>
        <strain evidence="2 3">DSM 12537</strain>
    </source>
</reference>
<sequence>MRNIWTICAALVLCALVVRSEAVESPSMSWGNWVFLDGDSYREFFSPVPVKGVRFFSDPEKNCFLTAVVPDASLEAIPRPDWFSADGIGEAPGKPGGDSMSWGRWALVDKKGYREFYPPGPRAKGVRWFADLDGKCFRQSVVPDPVMTPIDLPDWFSPENMGTPPRGFDKR</sequence>
<evidence type="ECO:0000256" key="1">
    <source>
        <dbReference type="SAM" id="SignalP"/>
    </source>
</evidence>
<dbReference type="EMBL" id="JAKGUD010000016">
    <property type="protein sequence ID" value="MCF4143461.1"/>
    <property type="molecule type" value="Genomic_DNA"/>
</dbReference>
<dbReference type="Proteomes" id="UP001200430">
    <property type="component" value="Unassembled WGS sequence"/>
</dbReference>
<dbReference type="RefSeq" id="WP_236100162.1">
    <property type="nucleotide sequence ID" value="NZ_JAKGUD010000016.1"/>
</dbReference>
<keyword evidence="1" id="KW-0732">Signal</keyword>
<protein>
    <submittedName>
        <fullName evidence="2">Uncharacterized protein</fullName>
    </submittedName>
</protein>
<proteinExistence type="predicted"/>
<name>A0ABS9ETB8_9BACT</name>
<feature type="signal peptide" evidence="1">
    <location>
        <begin position="1"/>
        <end position="22"/>
    </location>
</feature>
<organism evidence="2 3">
    <name type="scientific">Dethiosulfovibrio marinus</name>
    <dbReference type="NCBI Taxonomy" id="133532"/>
    <lineage>
        <taxon>Bacteria</taxon>
        <taxon>Thermotogati</taxon>
        <taxon>Synergistota</taxon>
        <taxon>Synergistia</taxon>
        <taxon>Synergistales</taxon>
        <taxon>Dethiosulfovibrionaceae</taxon>
        <taxon>Dethiosulfovibrio</taxon>
    </lineage>
</organism>
<accession>A0ABS9ETB8</accession>
<comment type="caution">
    <text evidence="2">The sequence shown here is derived from an EMBL/GenBank/DDBJ whole genome shotgun (WGS) entry which is preliminary data.</text>
</comment>
<evidence type="ECO:0000313" key="3">
    <source>
        <dbReference type="Proteomes" id="UP001200430"/>
    </source>
</evidence>